<dbReference type="InterPro" id="IPR051374">
    <property type="entry name" value="Ataxin-10/CTR86_families"/>
</dbReference>
<dbReference type="PANTHER" id="PTHR13255:SF0">
    <property type="entry name" value="ATAXIN-10"/>
    <property type="match status" value="1"/>
</dbReference>
<comment type="function">
    <text evidence="6">May play a role in the regulation of cytokinesis. May play a role in signaling by stimulating protein glycosylation. Induces neuritogenesis by activating the Ras-MAP kinase pathway and is necessary for the survival of cerebellar neurons. Does not appear to play a major role in ciliogenesis.</text>
</comment>
<dbReference type="Gene3D" id="1.25.10.10">
    <property type="entry name" value="Leucine-rich Repeat Variant"/>
    <property type="match status" value="1"/>
</dbReference>
<dbReference type="GO" id="GO:0030496">
    <property type="term" value="C:midbody"/>
    <property type="evidence" value="ECO:0007669"/>
    <property type="project" value="UniProtKB-SubCell"/>
</dbReference>
<name>A0A3B3QF18_9TELE</name>
<dbReference type="Pfam" id="PF09759">
    <property type="entry name" value="Atx10homo_assoc"/>
    <property type="match status" value="1"/>
</dbReference>
<comment type="subcellular location">
    <subcellularLocation>
        <location evidence="1">Midbody</location>
    </subcellularLocation>
</comment>
<evidence type="ECO:0000256" key="3">
    <source>
        <dbReference type="ARBA" id="ARBA00018804"/>
    </source>
</evidence>
<evidence type="ECO:0000256" key="6">
    <source>
        <dbReference type="ARBA" id="ARBA00045173"/>
    </source>
</evidence>
<protein>
    <recommendedName>
        <fullName evidence="3">Ataxin-10</fullName>
    </recommendedName>
</protein>
<dbReference type="GO" id="GO:0005829">
    <property type="term" value="C:cytosol"/>
    <property type="evidence" value="ECO:0007669"/>
    <property type="project" value="TreeGrafter"/>
</dbReference>
<evidence type="ECO:0000256" key="4">
    <source>
        <dbReference type="ARBA" id="ARBA00022618"/>
    </source>
</evidence>
<dbReference type="PANTHER" id="PTHR13255">
    <property type="entry name" value="ATAXIN-10"/>
    <property type="match status" value="1"/>
</dbReference>
<evidence type="ECO:0000256" key="2">
    <source>
        <dbReference type="ARBA" id="ARBA00008384"/>
    </source>
</evidence>
<dbReference type="InterPro" id="IPR019156">
    <property type="entry name" value="Ataxin-10_domain"/>
</dbReference>
<sequence length="460" mass="52403">MDFSVKLNEVNNEDFDDRHLYILQSLTKAFREPEFRCCVEKDVLRTMMEVLSKLFDEIRILNQQELASELGCLCLHLIAECFRSQRNACVQCSRNQTLIRYSRIRYRLFKGLDVPPLLSLINWPCLGNTTRGQQRCEDIINICCRAPHFLLLDHSDEKTAAYSAMVLYTCLDPNKVEEMVTHQEHQAVARKVIALCQKQPELDWAVLIVTQHFLKSPELTEKMFAELSCPERVTLLELIAAQLGEPEEPQEPVILPKLAQFLVTYFVDHCKAVLELASGPFPADTDALTVTRLLDVLCEMTSDRKLFMFLQDHPTLLSSTVELLKEVHFLGKAGHNVFSTMQDFSTASSASHPAVGFKAHLVRLIGNLCHINAENQNKVRELDGIPLILDNCSIDSNNPFISQWAVFAIRILLENNQENQAVVQALERRGVASDSALRDMGFRLEERDGRLLLKPIRKEP</sequence>
<dbReference type="AlphaFoldDB" id="A0A3B3QF18"/>
<accession>A0A3B3QF18</accession>
<feature type="domain" description="Ataxin-10" evidence="7">
    <location>
        <begin position="357"/>
        <end position="453"/>
    </location>
</feature>
<comment type="similarity">
    <text evidence="2">Belongs to the ataxin-10 family.</text>
</comment>
<dbReference type="GeneTree" id="ENSGT00390000010377"/>
<evidence type="ECO:0000313" key="9">
    <source>
        <dbReference type="Proteomes" id="UP000261540"/>
    </source>
</evidence>
<proteinExistence type="inferred from homology"/>
<keyword evidence="9" id="KW-1185">Reference proteome</keyword>
<evidence type="ECO:0000313" key="8">
    <source>
        <dbReference type="Ensembl" id="ENSPKIP00000005362.1"/>
    </source>
</evidence>
<dbReference type="InterPro" id="IPR016024">
    <property type="entry name" value="ARM-type_fold"/>
</dbReference>
<keyword evidence="5" id="KW-0131">Cell cycle</keyword>
<dbReference type="STRING" id="1676925.ENSPKIP00000005362"/>
<reference evidence="8" key="2">
    <citation type="submission" date="2025-09" db="UniProtKB">
        <authorList>
            <consortium name="Ensembl"/>
        </authorList>
    </citation>
    <scope>IDENTIFICATION</scope>
</reference>
<dbReference type="Proteomes" id="UP000261540">
    <property type="component" value="Unplaced"/>
</dbReference>
<dbReference type="SUPFAM" id="SSF48371">
    <property type="entry name" value="ARM repeat"/>
    <property type="match status" value="1"/>
</dbReference>
<dbReference type="GO" id="GO:0051301">
    <property type="term" value="P:cell division"/>
    <property type="evidence" value="ECO:0007669"/>
    <property type="project" value="UniProtKB-KW"/>
</dbReference>
<reference evidence="8" key="1">
    <citation type="submission" date="2025-08" db="UniProtKB">
        <authorList>
            <consortium name="Ensembl"/>
        </authorList>
    </citation>
    <scope>IDENTIFICATION</scope>
</reference>
<dbReference type="Ensembl" id="ENSPKIT00000029360.1">
    <property type="protein sequence ID" value="ENSPKIP00000005362.1"/>
    <property type="gene ID" value="ENSPKIG00000022036.1"/>
</dbReference>
<evidence type="ECO:0000256" key="1">
    <source>
        <dbReference type="ARBA" id="ARBA00004214"/>
    </source>
</evidence>
<dbReference type="InterPro" id="IPR011989">
    <property type="entry name" value="ARM-like"/>
</dbReference>
<keyword evidence="4" id="KW-0132">Cell division</keyword>
<evidence type="ECO:0000256" key="5">
    <source>
        <dbReference type="ARBA" id="ARBA00023306"/>
    </source>
</evidence>
<dbReference type="GO" id="GO:0031175">
    <property type="term" value="P:neuron projection development"/>
    <property type="evidence" value="ECO:0007669"/>
    <property type="project" value="TreeGrafter"/>
</dbReference>
<organism evidence="8 9">
    <name type="scientific">Paramormyrops kingsleyae</name>
    <dbReference type="NCBI Taxonomy" id="1676925"/>
    <lineage>
        <taxon>Eukaryota</taxon>
        <taxon>Metazoa</taxon>
        <taxon>Chordata</taxon>
        <taxon>Craniata</taxon>
        <taxon>Vertebrata</taxon>
        <taxon>Euteleostomi</taxon>
        <taxon>Actinopterygii</taxon>
        <taxon>Neopterygii</taxon>
        <taxon>Teleostei</taxon>
        <taxon>Osteoglossocephala</taxon>
        <taxon>Osteoglossomorpha</taxon>
        <taxon>Osteoglossiformes</taxon>
        <taxon>Mormyridae</taxon>
        <taxon>Paramormyrops</taxon>
    </lineage>
</organism>
<evidence type="ECO:0000259" key="7">
    <source>
        <dbReference type="Pfam" id="PF09759"/>
    </source>
</evidence>